<dbReference type="RefSeq" id="XP_005791440.1">
    <property type="nucleotide sequence ID" value="XM_005791383.1"/>
</dbReference>
<dbReference type="GeneID" id="17284282"/>
<dbReference type="Gene3D" id="1.20.1250.20">
    <property type="entry name" value="MFS general substrate transporter like domains"/>
    <property type="match status" value="2"/>
</dbReference>
<evidence type="ECO:0000313" key="8">
    <source>
        <dbReference type="Proteomes" id="UP000013827"/>
    </source>
</evidence>
<feature type="transmembrane region" description="Helical" evidence="6">
    <location>
        <begin position="433"/>
        <end position="454"/>
    </location>
</feature>
<dbReference type="Pfam" id="PF07690">
    <property type="entry name" value="MFS_1"/>
    <property type="match status" value="1"/>
</dbReference>
<evidence type="ECO:0000256" key="6">
    <source>
        <dbReference type="SAM" id="Phobius"/>
    </source>
</evidence>
<reference evidence="7" key="2">
    <citation type="submission" date="2024-10" db="UniProtKB">
        <authorList>
            <consortium name="EnsemblProtists"/>
        </authorList>
    </citation>
    <scope>IDENTIFICATION</scope>
</reference>
<dbReference type="InterPro" id="IPR011701">
    <property type="entry name" value="MFS"/>
</dbReference>
<comment type="similarity">
    <text evidence="2">Belongs to the major facilitator superfamily. Nitrate/nitrite porter (TC 2.A.1.8) family.</text>
</comment>
<comment type="subcellular location">
    <subcellularLocation>
        <location evidence="1">Membrane</location>
        <topology evidence="1">Multi-pass membrane protein</topology>
    </subcellularLocation>
</comment>
<protein>
    <recommendedName>
        <fullName evidence="9">Nitrate transporter</fullName>
    </recommendedName>
</protein>
<feature type="transmembrane region" description="Helical" evidence="6">
    <location>
        <begin position="136"/>
        <end position="154"/>
    </location>
</feature>
<name>A0A0D3KTC6_EMIH1</name>
<dbReference type="EnsemblProtists" id="EOD39011">
    <property type="protein sequence ID" value="EOD39011"/>
    <property type="gene ID" value="EMIHUDRAFT_361445"/>
</dbReference>
<evidence type="ECO:0000313" key="7">
    <source>
        <dbReference type="EnsemblProtists" id="EOD39011"/>
    </source>
</evidence>
<dbReference type="HOGENOM" id="CLU_024204_0_0_1"/>
<dbReference type="PaxDb" id="2903-EOD39011"/>
<dbReference type="SUPFAM" id="SSF103473">
    <property type="entry name" value="MFS general substrate transporter"/>
    <property type="match status" value="1"/>
</dbReference>
<feature type="transmembrane region" description="Helical" evidence="6">
    <location>
        <begin position="201"/>
        <end position="222"/>
    </location>
</feature>
<accession>A0A0D3KTC6</accession>
<sequence length="513" mass="55506">MPATLESIEAEIATLHETLESQGLNSRGVTDIFGRKFSLPVDDEHKAKKLGLTQIFCNFSNPHMRAFHTSWFGFFSSFFSTFAAAALIAYIGPDLNLTAEDKGNAGIAAVAGTIFFRLAMGYICDKVGARRGLGTLLLLVTPPIICFIIPGVIVNAGGFIAARCVIGWGLATFVACQTWCSQQFSKSVVGMANATAAGWGNLGGGVTNLTMPYIFLIMMSFANDDVNKAWRLCYIVPLVLHVVGAAAVFTARDLPDGNYAELEKSGAKQKTDSKVVLVTGVTNINAWLLTLTYGFCFGVELTMNNVAAGFFYNYQGVTPQLAGIAASMFGLMNIFARSLGGLLSDFCNARFGMRGRLWSCWIIQTIEGVMCCILGSVTADMSAPYPSTGPKYPAFVEIPKDEWRVALNTSWGWTPLMAEGLHFGIVPYVSRPALGIVSGMVGAGGNLGSVIATWTFFKGRYRTDDGIVNLGIMIIGVTLLLFGVHFPEHGSMLFKKGAIKRPRRRRTSPRWSK</sequence>
<keyword evidence="4 6" id="KW-1133">Transmembrane helix</keyword>
<feature type="transmembrane region" description="Helical" evidence="6">
    <location>
        <begin position="357"/>
        <end position="377"/>
    </location>
</feature>
<feature type="transmembrane region" description="Helical" evidence="6">
    <location>
        <begin position="160"/>
        <end position="180"/>
    </location>
</feature>
<feature type="transmembrane region" description="Helical" evidence="6">
    <location>
        <begin position="466"/>
        <end position="486"/>
    </location>
</feature>
<evidence type="ECO:0000256" key="2">
    <source>
        <dbReference type="ARBA" id="ARBA00008432"/>
    </source>
</evidence>
<dbReference type="eggNOG" id="ENOG502QPIC">
    <property type="taxonomic scope" value="Eukaryota"/>
</dbReference>
<dbReference type="STRING" id="2903.R1FTN7"/>
<reference evidence="8" key="1">
    <citation type="journal article" date="2013" name="Nature">
        <title>Pan genome of the phytoplankton Emiliania underpins its global distribution.</title>
        <authorList>
            <person name="Read B.A."/>
            <person name="Kegel J."/>
            <person name="Klute M.J."/>
            <person name="Kuo A."/>
            <person name="Lefebvre S.C."/>
            <person name="Maumus F."/>
            <person name="Mayer C."/>
            <person name="Miller J."/>
            <person name="Monier A."/>
            <person name="Salamov A."/>
            <person name="Young J."/>
            <person name="Aguilar M."/>
            <person name="Claverie J.M."/>
            <person name="Frickenhaus S."/>
            <person name="Gonzalez K."/>
            <person name="Herman E.K."/>
            <person name="Lin Y.C."/>
            <person name="Napier J."/>
            <person name="Ogata H."/>
            <person name="Sarno A.F."/>
            <person name="Shmutz J."/>
            <person name="Schroeder D."/>
            <person name="de Vargas C."/>
            <person name="Verret F."/>
            <person name="von Dassow P."/>
            <person name="Valentin K."/>
            <person name="Van de Peer Y."/>
            <person name="Wheeler G."/>
            <person name="Dacks J.B."/>
            <person name="Delwiche C.F."/>
            <person name="Dyhrman S.T."/>
            <person name="Glockner G."/>
            <person name="John U."/>
            <person name="Richards T."/>
            <person name="Worden A.Z."/>
            <person name="Zhang X."/>
            <person name="Grigoriev I.V."/>
            <person name="Allen A.E."/>
            <person name="Bidle K."/>
            <person name="Borodovsky M."/>
            <person name="Bowler C."/>
            <person name="Brownlee C."/>
            <person name="Cock J.M."/>
            <person name="Elias M."/>
            <person name="Gladyshev V.N."/>
            <person name="Groth M."/>
            <person name="Guda C."/>
            <person name="Hadaegh A."/>
            <person name="Iglesias-Rodriguez M.D."/>
            <person name="Jenkins J."/>
            <person name="Jones B.M."/>
            <person name="Lawson T."/>
            <person name="Leese F."/>
            <person name="Lindquist E."/>
            <person name="Lobanov A."/>
            <person name="Lomsadze A."/>
            <person name="Malik S.B."/>
            <person name="Marsh M.E."/>
            <person name="Mackinder L."/>
            <person name="Mock T."/>
            <person name="Mueller-Roeber B."/>
            <person name="Pagarete A."/>
            <person name="Parker M."/>
            <person name="Probert I."/>
            <person name="Quesneville H."/>
            <person name="Raines C."/>
            <person name="Rensing S.A."/>
            <person name="Riano-Pachon D.M."/>
            <person name="Richier S."/>
            <person name="Rokitta S."/>
            <person name="Shiraiwa Y."/>
            <person name="Soanes D.M."/>
            <person name="van der Giezen M."/>
            <person name="Wahlund T.M."/>
            <person name="Williams B."/>
            <person name="Wilson W."/>
            <person name="Wolfe G."/>
            <person name="Wurch L.L."/>
        </authorList>
    </citation>
    <scope>NUCLEOTIDE SEQUENCE</scope>
</reference>
<evidence type="ECO:0000256" key="5">
    <source>
        <dbReference type="ARBA" id="ARBA00023136"/>
    </source>
</evidence>
<keyword evidence="8" id="KW-1185">Reference proteome</keyword>
<feature type="transmembrane region" description="Helical" evidence="6">
    <location>
        <begin position="234"/>
        <end position="254"/>
    </location>
</feature>
<dbReference type="OMA" id="TFWAWNL"/>
<feature type="transmembrane region" description="Helical" evidence="6">
    <location>
        <begin position="105"/>
        <end position="124"/>
    </location>
</feature>
<dbReference type="InterPro" id="IPR036259">
    <property type="entry name" value="MFS_trans_sf"/>
</dbReference>
<proteinExistence type="inferred from homology"/>
<dbReference type="Proteomes" id="UP000013827">
    <property type="component" value="Unassembled WGS sequence"/>
</dbReference>
<evidence type="ECO:0000256" key="4">
    <source>
        <dbReference type="ARBA" id="ARBA00022989"/>
    </source>
</evidence>
<dbReference type="PANTHER" id="PTHR23515">
    <property type="entry name" value="HIGH-AFFINITY NITRATE TRANSPORTER 2.3"/>
    <property type="match status" value="1"/>
</dbReference>
<evidence type="ECO:0008006" key="9">
    <source>
        <dbReference type="Google" id="ProtNLM"/>
    </source>
</evidence>
<keyword evidence="3 6" id="KW-0812">Transmembrane</keyword>
<evidence type="ECO:0000256" key="3">
    <source>
        <dbReference type="ARBA" id="ARBA00022692"/>
    </source>
</evidence>
<feature type="transmembrane region" description="Helical" evidence="6">
    <location>
        <begin position="275"/>
        <end position="297"/>
    </location>
</feature>
<dbReference type="GO" id="GO:0016020">
    <property type="term" value="C:membrane"/>
    <property type="evidence" value="ECO:0007669"/>
    <property type="project" value="UniProtKB-SubCell"/>
</dbReference>
<feature type="transmembrane region" description="Helical" evidence="6">
    <location>
        <begin position="317"/>
        <end position="336"/>
    </location>
</feature>
<dbReference type="AlphaFoldDB" id="A0A0D3KTC6"/>
<keyword evidence="5 6" id="KW-0472">Membrane</keyword>
<dbReference type="KEGG" id="ehx:EMIHUDRAFT_361445"/>
<evidence type="ECO:0000256" key="1">
    <source>
        <dbReference type="ARBA" id="ARBA00004141"/>
    </source>
</evidence>
<dbReference type="InterPro" id="IPR044772">
    <property type="entry name" value="NO3_transporter"/>
</dbReference>
<organism evidence="7 8">
    <name type="scientific">Emiliania huxleyi (strain CCMP1516)</name>
    <dbReference type="NCBI Taxonomy" id="280463"/>
    <lineage>
        <taxon>Eukaryota</taxon>
        <taxon>Haptista</taxon>
        <taxon>Haptophyta</taxon>
        <taxon>Prymnesiophyceae</taxon>
        <taxon>Isochrysidales</taxon>
        <taxon>Noelaerhabdaceae</taxon>
        <taxon>Emiliania</taxon>
    </lineage>
</organism>
<feature type="transmembrane region" description="Helical" evidence="6">
    <location>
        <begin position="71"/>
        <end position="93"/>
    </location>
</feature>
<dbReference type="GO" id="GO:0015112">
    <property type="term" value="F:nitrate transmembrane transporter activity"/>
    <property type="evidence" value="ECO:0007669"/>
    <property type="project" value="InterPro"/>
</dbReference>